<name>A0AAN9VYK4_9ORTH</name>
<keyword evidence="3" id="KW-1133">Transmembrane helix</keyword>
<organism evidence="4 5">
    <name type="scientific">Gryllus longicercus</name>
    <dbReference type="NCBI Taxonomy" id="2509291"/>
    <lineage>
        <taxon>Eukaryota</taxon>
        <taxon>Metazoa</taxon>
        <taxon>Ecdysozoa</taxon>
        <taxon>Arthropoda</taxon>
        <taxon>Hexapoda</taxon>
        <taxon>Insecta</taxon>
        <taxon>Pterygota</taxon>
        <taxon>Neoptera</taxon>
        <taxon>Polyneoptera</taxon>
        <taxon>Orthoptera</taxon>
        <taxon>Ensifera</taxon>
        <taxon>Gryllidea</taxon>
        <taxon>Grylloidea</taxon>
        <taxon>Gryllidae</taxon>
        <taxon>Gryllinae</taxon>
        <taxon>Gryllus</taxon>
    </lineage>
</organism>
<keyword evidence="3" id="KW-0472">Membrane</keyword>
<dbReference type="GO" id="GO:0005886">
    <property type="term" value="C:plasma membrane"/>
    <property type="evidence" value="ECO:0007669"/>
    <property type="project" value="TreeGrafter"/>
</dbReference>
<evidence type="ECO:0000256" key="3">
    <source>
        <dbReference type="SAM" id="Phobius"/>
    </source>
</evidence>
<gene>
    <name evidence="4" type="ORF">R5R35_002779</name>
</gene>
<dbReference type="PANTHER" id="PTHR19444">
    <property type="entry name" value="UNC-93 RELATED"/>
    <property type="match status" value="1"/>
</dbReference>
<feature type="transmembrane region" description="Helical" evidence="3">
    <location>
        <begin position="167"/>
        <end position="187"/>
    </location>
</feature>
<proteinExistence type="inferred from homology"/>
<dbReference type="InterPro" id="IPR051951">
    <property type="entry name" value="UNC-93_regulatory"/>
</dbReference>
<accession>A0AAN9VYK4</accession>
<feature type="compositionally biased region" description="Basic and acidic residues" evidence="2">
    <location>
        <begin position="1"/>
        <end position="16"/>
    </location>
</feature>
<feature type="compositionally biased region" description="Polar residues" evidence="2">
    <location>
        <begin position="20"/>
        <end position="29"/>
    </location>
</feature>
<feature type="region of interest" description="Disordered" evidence="2">
    <location>
        <begin position="1"/>
        <end position="98"/>
    </location>
</feature>
<comment type="caution">
    <text evidence="4">The sequence shown here is derived from an EMBL/GenBank/DDBJ whole genome shotgun (WGS) entry which is preliminary data.</text>
</comment>
<dbReference type="GO" id="GO:0006937">
    <property type="term" value="P:regulation of muscle contraction"/>
    <property type="evidence" value="ECO:0007669"/>
    <property type="project" value="TreeGrafter"/>
</dbReference>
<reference evidence="4 5" key="1">
    <citation type="submission" date="2024-03" db="EMBL/GenBank/DDBJ databases">
        <title>The genome assembly and annotation of the cricket Gryllus longicercus Weissman &amp; Gray.</title>
        <authorList>
            <person name="Szrajer S."/>
            <person name="Gray D."/>
            <person name="Ylla G."/>
        </authorList>
    </citation>
    <scope>NUCLEOTIDE SEQUENCE [LARGE SCALE GENOMIC DNA]</scope>
    <source>
        <strain evidence="4">DAG 2021-001</strain>
        <tissue evidence="4">Whole body minus gut</tissue>
    </source>
</reference>
<dbReference type="GO" id="GO:0043266">
    <property type="term" value="P:regulation of potassium ion transport"/>
    <property type="evidence" value="ECO:0007669"/>
    <property type="project" value="TreeGrafter"/>
</dbReference>
<feature type="transmembrane region" description="Helical" evidence="3">
    <location>
        <begin position="129"/>
        <end position="147"/>
    </location>
</feature>
<dbReference type="GO" id="GO:0055120">
    <property type="term" value="C:striated muscle dense body"/>
    <property type="evidence" value="ECO:0007669"/>
    <property type="project" value="TreeGrafter"/>
</dbReference>
<dbReference type="Proteomes" id="UP001378592">
    <property type="component" value="Unassembled WGS sequence"/>
</dbReference>
<keyword evidence="3" id="KW-0812">Transmembrane</keyword>
<evidence type="ECO:0000256" key="2">
    <source>
        <dbReference type="SAM" id="MobiDB-lite"/>
    </source>
</evidence>
<evidence type="ECO:0000313" key="4">
    <source>
        <dbReference type="EMBL" id="KAK7872331.1"/>
    </source>
</evidence>
<dbReference type="EMBL" id="JAZDUA010000026">
    <property type="protein sequence ID" value="KAK7872331.1"/>
    <property type="molecule type" value="Genomic_DNA"/>
</dbReference>
<feature type="compositionally biased region" description="Basic and acidic residues" evidence="2">
    <location>
        <begin position="44"/>
        <end position="77"/>
    </location>
</feature>
<evidence type="ECO:0000256" key="1">
    <source>
        <dbReference type="ARBA" id="ARBA00009172"/>
    </source>
</evidence>
<sequence length="188" mass="19458">MGLHNEKRGVENKAFEDTESSSSHANAETSKADAAKAETVMAEATKEEAEKVEAAKAEATKVEAAKAAKAESTKAESTKAGQRAGQWQRALAEDAPAKKKGSVVSAKDVEAAKGAVQASRGCWSGGRGLTTNVVVLSVAYLLLFTAFKGAANLQSSVNAEGGRGTSALMAYYAAFIASSIFLPAVMIR</sequence>
<comment type="similarity">
    <text evidence="1">Belongs to the unc-93 family.</text>
</comment>
<evidence type="ECO:0000313" key="5">
    <source>
        <dbReference type="Proteomes" id="UP001378592"/>
    </source>
</evidence>
<dbReference type="PANTHER" id="PTHR19444:SF13">
    <property type="entry name" value="PROTEIN UNC-93 HOMOLOG A"/>
    <property type="match status" value="1"/>
</dbReference>
<protein>
    <submittedName>
        <fullName evidence="4">Uncharacterized protein</fullName>
    </submittedName>
</protein>
<dbReference type="AlphaFoldDB" id="A0AAN9VYK4"/>
<keyword evidence="5" id="KW-1185">Reference proteome</keyword>
<dbReference type="GO" id="GO:0015459">
    <property type="term" value="F:potassium channel regulator activity"/>
    <property type="evidence" value="ECO:0007669"/>
    <property type="project" value="TreeGrafter"/>
</dbReference>